<comment type="catalytic activity">
    <reaction evidence="11 14">
        <text>myo-inositol + O2 = D-glucuronate + H2O + H(+)</text>
        <dbReference type="Rhea" id="RHEA:23696"/>
        <dbReference type="ChEBI" id="CHEBI:15377"/>
        <dbReference type="ChEBI" id="CHEBI:15378"/>
        <dbReference type="ChEBI" id="CHEBI:15379"/>
        <dbReference type="ChEBI" id="CHEBI:17268"/>
        <dbReference type="ChEBI" id="CHEBI:58720"/>
        <dbReference type="EC" id="1.13.99.1"/>
    </reaction>
</comment>
<evidence type="ECO:0000256" key="6">
    <source>
        <dbReference type="ARBA" id="ARBA00022490"/>
    </source>
</evidence>
<evidence type="ECO:0000256" key="8">
    <source>
        <dbReference type="ARBA" id="ARBA00023002"/>
    </source>
</evidence>
<organism evidence="16 17">
    <name type="scientific">Nematostella vectensis</name>
    <name type="common">Starlet sea anemone</name>
    <dbReference type="NCBI Taxonomy" id="45351"/>
    <lineage>
        <taxon>Eukaryota</taxon>
        <taxon>Metazoa</taxon>
        <taxon>Cnidaria</taxon>
        <taxon>Anthozoa</taxon>
        <taxon>Hexacorallia</taxon>
        <taxon>Actiniaria</taxon>
        <taxon>Edwardsiidae</taxon>
        <taxon>Nematostella</taxon>
    </lineage>
</organism>
<evidence type="ECO:0000256" key="15">
    <source>
        <dbReference type="SAM" id="MobiDB-lite"/>
    </source>
</evidence>
<dbReference type="AlphaFoldDB" id="A7SL94"/>
<evidence type="ECO:0000256" key="11">
    <source>
        <dbReference type="ARBA" id="ARBA00048271"/>
    </source>
</evidence>
<evidence type="ECO:0000256" key="12">
    <source>
        <dbReference type="PIRSR" id="PIRSR607828-1"/>
    </source>
</evidence>
<feature type="binding site" evidence="13">
    <location>
        <position position="268"/>
    </location>
    <ligand>
        <name>Fe cation</name>
        <dbReference type="ChEBI" id="CHEBI:24875"/>
        <label>1</label>
    </ligand>
</feature>
<feature type="binding site" evidence="13">
    <location>
        <position position="209"/>
    </location>
    <ligand>
        <name>Fe cation</name>
        <dbReference type="ChEBI" id="CHEBI:24875"/>
        <label>1</label>
    </ligand>
</feature>
<evidence type="ECO:0000256" key="4">
    <source>
        <dbReference type="ARBA" id="ARBA00011919"/>
    </source>
</evidence>
<evidence type="ECO:0000256" key="1">
    <source>
        <dbReference type="ARBA" id="ARBA00004496"/>
    </source>
</evidence>
<dbReference type="SUPFAM" id="SSF109604">
    <property type="entry name" value="HD-domain/PDEase-like"/>
    <property type="match status" value="1"/>
</dbReference>
<dbReference type="STRING" id="45351.A7SL94"/>
<feature type="binding site" evidence="12">
    <location>
        <begin position="235"/>
        <end position="236"/>
    </location>
    <ligand>
        <name>substrate</name>
    </ligand>
</feature>
<evidence type="ECO:0000256" key="3">
    <source>
        <dbReference type="ARBA" id="ARBA00005286"/>
    </source>
</evidence>
<dbReference type="GO" id="GO:0005737">
    <property type="term" value="C:cytoplasm"/>
    <property type="evidence" value="ECO:0007669"/>
    <property type="project" value="UniProtKB-SubCell"/>
</dbReference>
<name>A7SL94_NEMVE</name>
<dbReference type="InterPro" id="IPR007828">
    <property type="entry name" value="Inositol_oxygenase"/>
</dbReference>
<comment type="similarity">
    <text evidence="3 14">Belongs to the myo-inositol oxygenase family.</text>
</comment>
<feature type="region of interest" description="Disordered" evidence="15">
    <location>
        <begin position="1"/>
        <end position="39"/>
    </location>
</feature>
<evidence type="ECO:0000256" key="9">
    <source>
        <dbReference type="ARBA" id="ARBA00023004"/>
    </source>
</evidence>
<dbReference type="Pfam" id="PF05153">
    <property type="entry name" value="MIOX"/>
    <property type="match status" value="1"/>
</dbReference>
<gene>
    <name evidence="16" type="ORF">NEMVEDRAFT_v1g171813</name>
</gene>
<comment type="pathway">
    <text evidence="2 14">Polyol metabolism; myo-inositol degradation into D-glucuronate; D-glucuronate from myo-inositol: step 1/1.</text>
</comment>
<dbReference type="EC" id="1.13.99.1" evidence="4 14"/>
<dbReference type="EMBL" id="DS469696">
    <property type="protein sequence ID" value="EDO35523.1"/>
    <property type="molecule type" value="Genomic_DNA"/>
</dbReference>
<dbReference type="Proteomes" id="UP000001593">
    <property type="component" value="Unassembled WGS sequence"/>
</dbReference>
<evidence type="ECO:0000256" key="5">
    <source>
        <dbReference type="ARBA" id="ARBA00019269"/>
    </source>
</evidence>
<feature type="binding site" evidence="12">
    <location>
        <position position="143"/>
    </location>
    <ligand>
        <name>substrate</name>
    </ligand>
</feature>
<keyword evidence="7 13" id="KW-0479">Metal-binding</keyword>
<feature type="binding site" evidence="13">
    <location>
        <position position="139"/>
    </location>
    <ligand>
        <name>Fe cation</name>
        <dbReference type="ChEBI" id="CHEBI:24875"/>
        <label>1</label>
    </ligand>
</feature>
<feature type="binding site" evidence="13">
    <location>
        <position position="114"/>
    </location>
    <ligand>
        <name>Fe cation</name>
        <dbReference type="ChEBI" id="CHEBI:24875"/>
        <label>1</label>
    </ligand>
</feature>
<dbReference type="OrthoDB" id="5151075at2759"/>
<dbReference type="UniPathway" id="UPA00111">
    <property type="reaction ID" value="UER00527"/>
</dbReference>
<dbReference type="GO" id="GO:0050113">
    <property type="term" value="F:inositol oxygenase activity"/>
    <property type="evidence" value="ECO:0000318"/>
    <property type="project" value="GO_Central"/>
</dbReference>
<dbReference type="HOGENOM" id="CLU_050259_1_0_1"/>
<evidence type="ECO:0000313" key="17">
    <source>
        <dbReference type="Proteomes" id="UP000001593"/>
    </source>
</evidence>
<dbReference type="PANTHER" id="PTHR12588">
    <property type="entry name" value="MYOINOSITOL OXYGENASE"/>
    <property type="match status" value="1"/>
</dbReference>
<comment type="cofactor">
    <cofactor evidence="13 14">
        <name>Fe cation</name>
        <dbReference type="ChEBI" id="CHEBI:24875"/>
    </cofactor>
    <text evidence="13 14">Binds 2 iron ions per subunit.</text>
</comment>
<evidence type="ECO:0000256" key="7">
    <source>
        <dbReference type="ARBA" id="ARBA00022723"/>
    </source>
</evidence>
<protein>
    <recommendedName>
        <fullName evidence="5 14">Inositol oxygenase</fullName>
        <ecNumber evidence="4 14">1.13.99.1</ecNumber>
    </recommendedName>
    <alternativeName>
        <fullName evidence="10 14">Myo-inositol oxygenase</fullName>
    </alternativeName>
</protein>
<keyword evidence="8 14" id="KW-0560">Oxidoreductase</keyword>
<sequence length="300" mass="35471">MAPPPKNQIVLTDPSQLHRPEEQYQEFNKKKKEISRTDKSKEEFRNYNINLQTDVVRETYKLMHKYQTVEFVQQKIKKWGSLSKTEMTVMEAVFMLDALVDESDPDTDLPNSAHAFQTAERIRADHPDKDWFQLVGLLHDMGKVLALWGDPQWCVVGDTFPVGCQFSNKNVFPETFEDNPDTKVPEYSSKLGMYQENCGLENIYMSWGHDEYMYRVLKGNQCKIPKEGLYMVKFHSFYPWHCAGDYNYLCNQEDMEMLPWIREFNKYDLYSKSDDVPDIDDLVPYYEHLISKYCPGKLRW</sequence>
<dbReference type="GO" id="GO:0019310">
    <property type="term" value="P:inositol catabolic process"/>
    <property type="evidence" value="ECO:0000318"/>
    <property type="project" value="GO_Central"/>
</dbReference>
<dbReference type="PhylomeDB" id="A7SL94"/>
<reference evidence="16 17" key="1">
    <citation type="journal article" date="2007" name="Science">
        <title>Sea anemone genome reveals ancestral eumetazoan gene repertoire and genomic organization.</title>
        <authorList>
            <person name="Putnam N.H."/>
            <person name="Srivastava M."/>
            <person name="Hellsten U."/>
            <person name="Dirks B."/>
            <person name="Chapman J."/>
            <person name="Salamov A."/>
            <person name="Terry A."/>
            <person name="Shapiro H."/>
            <person name="Lindquist E."/>
            <person name="Kapitonov V.V."/>
            <person name="Jurka J."/>
            <person name="Genikhovich G."/>
            <person name="Grigoriev I.V."/>
            <person name="Lucas S.M."/>
            <person name="Steele R.E."/>
            <person name="Finnerty J.R."/>
            <person name="Technau U."/>
            <person name="Martindale M.Q."/>
            <person name="Rokhsar D.S."/>
        </authorList>
    </citation>
    <scope>NUCLEOTIDE SEQUENCE [LARGE SCALE GENOMIC DNA]</scope>
    <source>
        <strain evidence="17">CH2 X CH6</strain>
    </source>
</reference>
<dbReference type="PANTHER" id="PTHR12588:SF0">
    <property type="entry name" value="INOSITOL OXYGENASE"/>
    <property type="match status" value="1"/>
</dbReference>
<dbReference type="GO" id="GO:0005506">
    <property type="term" value="F:iron ion binding"/>
    <property type="evidence" value="ECO:0007669"/>
    <property type="project" value="InterPro"/>
</dbReference>
<keyword evidence="9 13" id="KW-0408">Iron</keyword>
<dbReference type="InParanoid" id="A7SL94"/>
<dbReference type="OMA" id="RYNTKYG"/>
<comment type="subcellular location">
    <subcellularLocation>
        <location evidence="1 14">Cytoplasm</location>
    </subcellularLocation>
</comment>
<evidence type="ECO:0000256" key="10">
    <source>
        <dbReference type="ARBA" id="ARBA00029668"/>
    </source>
</evidence>
<feature type="binding site" evidence="12">
    <location>
        <position position="45"/>
    </location>
    <ligand>
        <name>substrate</name>
    </ligand>
</feature>
<keyword evidence="6 14" id="KW-0963">Cytoplasm</keyword>
<keyword evidence="17" id="KW-1185">Reference proteome</keyword>
<evidence type="ECO:0000256" key="14">
    <source>
        <dbReference type="RuleBase" id="RU367039"/>
    </source>
</evidence>
<evidence type="ECO:0000256" key="2">
    <source>
        <dbReference type="ARBA" id="ARBA00005167"/>
    </source>
</evidence>
<evidence type="ECO:0000256" key="13">
    <source>
        <dbReference type="PIRSR" id="PIRSR607828-2"/>
    </source>
</evidence>
<feature type="binding site" evidence="12">
    <location>
        <begin position="157"/>
        <end position="158"/>
    </location>
    <ligand>
        <name>substrate</name>
    </ligand>
</feature>
<feature type="binding site" evidence="13">
    <location>
        <position position="140"/>
    </location>
    <ligand>
        <name>Fe cation</name>
        <dbReference type="ChEBI" id="CHEBI:24875"/>
        <label>1</label>
    </ligand>
</feature>
<accession>A7SL94</accession>
<evidence type="ECO:0000313" key="16">
    <source>
        <dbReference type="EMBL" id="EDO35523.1"/>
    </source>
</evidence>
<dbReference type="KEGG" id="nve:5506955"/>
<dbReference type="eggNOG" id="KOG1573">
    <property type="taxonomic scope" value="Eukaryota"/>
</dbReference>
<proteinExistence type="inferred from homology"/>
<feature type="binding site" evidence="13">
    <location>
        <position position="235"/>
    </location>
    <ligand>
        <name>Fe cation</name>
        <dbReference type="ChEBI" id="CHEBI:24875"/>
        <label>1</label>
    </ligand>
</feature>
<feature type="binding site" evidence="12">
    <location>
        <begin position="101"/>
        <end position="103"/>
    </location>
    <ligand>
        <name>substrate</name>
    </ligand>
</feature>